<dbReference type="AlphaFoldDB" id="A0A9P6LMC1"/>
<dbReference type="EMBL" id="JAATWM020000009">
    <property type="protein sequence ID" value="KAF9878668.1"/>
    <property type="molecule type" value="Genomic_DNA"/>
</dbReference>
<evidence type="ECO:0000256" key="1">
    <source>
        <dbReference type="SAM" id="MobiDB-lite"/>
    </source>
</evidence>
<dbReference type="OrthoDB" id="5207784at2759"/>
<comment type="caution">
    <text evidence="2">The sequence shown here is derived from an EMBL/GenBank/DDBJ whole genome shotgun (WGS) entry which is preliminary data.</text>
</comment>
<sequence>MSQPTTIGAALPPEYSADPASVKETLPPDTLRFAGRFIHSATSVNAESGLYEINCQIDFLRETDRKVEFSRIDYKLNRRGAGAAAADSTTTSAPEIVAYPKHAFNIERPPLVLQEPFAYYLRPVSRSGLGLIGIRFAKVGKSLCKAWHVRRKAGSVSEYEMRELLFDARMNNKVVDWLDGSGARLAVEEARDGMYSLNILTPLDRAQRDALVATWCVRRWEMKAVEFHQKRTWRDRKHIMETCTQGLPGRGEGLAR</sequence>
<evidence type="ECO:0000313" key="3">
    <source>
        <dbReference type="Proteomes" id="UP000781932"/>
    </source>
</evidence>
<accession>A0A9P6LMC1</accession>
<keyword evidence="3" id="KW-1185">Reference proteome</keyword>
<organism evidence="2 3">
    <name type="scientific">Colletotrichum karsti</name>
    <dbReference type="NCBI Taxonomy" id="1095194"/>
    <lineage>
        <taxon>Eukaryota</taxon>
        <taxon>Fungi</taxon>
        <taxon>Dikarya</taxon>
        <taxon>Ascomycota</taxon>
        <taxon>Pezizomycotina</taxon>
        <taxon>Sordariomycetes</taxon>
        <taxon>Hypocreomycetidae</taxon>
        <taxon>Glomerellales</taxon>
        <taxon>Glomerellaceae</taxon>
        <taxon>Colletotrichum</taxon>
        <taxon>Colletotrichum boninense species complex</taxon>
    </lineage>
</organism>
<feature type="region of interest" description="Disordered" evidence="1">
    <location>
        <begin position="1"/>
        <end position="22"/>
    </location>
</feature>
<protein>
    <submittedName>
        <fullName evidence="2">Uncharacterized protein</fullName>
    </submittedName>
</protein>
<dbReference type="Proteomes" id="UP000781932">
    <property type="component" value="Unassembled WGS sequence"/>
</dbReference>
<proteinExistence type="predicted"/>
<name>A0A9P6LMC1_9PEZI</name>
<gene>
    <name evidence="2" type="ORF">CkaCkLH20_03568</name>
</gene>
<reference evidence="2" key="2">
    <citation type="submission" date="2020-11" db="EMBL/GenBank/DDBJ databases">
        <title>Whole genome sequencing of Colletotrichum sp.</title>
        <authorList>
            <person name="Li H."/>
        </authorList>
    </citation>
    <scope>NUCLEOTIDE SEQUENCE</scope>
    <source>
        <strain evidence="2">CkLH20</strain>
    </source>
</reference>
<dbReference type="RefSeq" id="XP_038748129.1">
    <property type="nucleotide sequence ID" value="XM_038886287.1"/>
</dbReference>
<reference evidence="2" key="1">
    <citation type="submission" date="2020-03" db="EMBL/GenBank/DDBJ databases">
        <authorList>
            <person name="He L."/>
        </authorList>
    </citation>
    <scope>NUCLEOTIDE SEQUENCE</scope>
    <source>
        <strain evidence="2">CkLH20</strain>
    </source>
</reference>
<evidence type="ECO:0000313" key="2">
    <source>
        <dbReference type="EMBL" id="KAF9878668.1"/>
    </source>
</evidence>
<dbReference type="GeneID" id="62159361"/>